<evidence type="ECO:0000256" key="2">
    <source>
        <dbReference type="SAM" id="SignalP"/>
    </source>
</evidence>
<accession>A0A9P5PKC2</accession>
<dbReference type="EMBL" id="JADNRY010000111">
    <property type="protein sequence ID" value="KAF9064963.1"/>
    <property type="molecule type" value="Genomic_DNA"/>
</dbReference>
<comment type="caution">
    <text evidence="3">The sequence shown here is derived from an EMBL/GenBank/DDBJ whole genome shotgun (WGS) entry which is preliminary data.</text>
</comment>
<feature type="chain" id="PRO_5040158935" description="Secreted protein" evidence="2">
    <location>
        <begin position="22"/>
        <end position="244"/>
    </location>
</feature>
<organism evidence="3 4">
    <name type="scientific">Rhodocollybia butyracea</name>
    <dbReference type="NCBI Taxonomy" id="206335"/>
    <lineage>
        <taxon>Eukaryota</taxon>
        <taxon>Fungi</taxon>
        <taxon>Dikarya</taxon>
        <taxon>Basidiomycota</taxon>
        <taxon>Agaricomycotina</taxon>
        <taxon>Agaricomycetes</taxon>
        <taxon>Agaricomycetidae</taxon>
        <taxon>Agaricales</taxon>
        <taxon>Marasmiineae</taxon>
        <taxon>Omphalotaceae</taxon>
        <taxon>Rhodocollybia</taxon>
    </lineage>
</organism>
<dbReference type="Proteomes" id="UP000772434">
    <property type="component" value="Unassembled WGS sequence"/>
</dbReference>
<dbReference type="AlphaFoldDB" id="A0A9P5PKC2"/>
<keyword evidence="2" id="KW-0732">Signal</keyword>
<feature type="signal peptide" evidence="2">
    <location>
        <begin position="1"/>
        <end position="21"/>
    </location>
</feature>
<feature type="region of interest" description="Disordered" evidence="1">
    <location>
        <begin position="142"/>
        <end position="162"/>
    </location>
</feature>
<evidence type="ECO:0000256" key="1">
    <source>
        <dbReference type="SAM" id="MobiDB-lite"/>
    </source>
</evidence>
<evidence type="ECO:0000313" key="3">
    <source>
        <dbReference type="EMBL" id="KAF9064963.1"/>
    </source>
</evidence>
<protein>
    <recommendedName>
        <fullName evidence="5">Secreted protein</fullName>
    </recommendedName>
</protein>
<evidence type="ECO:0008006" key="5">
    <source>
        <dbReference type="Google" id="ProtNLM"/>
    </source>
</evidence>
<name>A0A9P5PKC2_9AGAR</name>
<sequence>MGMCSMCVCVCVCMCIWMCMCTCVSLSLSLSVRLEQGKSAKDDPGTRTRYVVRYVTGYVVRCVTGYVVRCVIRHYVQGRILRRPFMGRTSVTTGTVKTLETTQPTANAAVKPQGLMQMCGSSRYTSRSGRTSPLPVELGVLAPARSRPSSKHMAPSPRQRRWDRRRCQRRCRNFASPSSWLCTSSTWQRLRLYLRPHPYPRRTDTICTIARTKITMHLLLQLPNTIRGIQRNERERLSLSSVVI</sequence>
<gene>
    <name evidence="3" type="ORF">BDP27DRAFT_1332687</name>
</gene>
<reference evidence="3" key="1">
    <citation type="submission" date="2020-11" db="EMBL/GenBank/DDBJ databases">
        <authorList>
            <consortium name="DOE Joint Genome Institute"/>
            <person name="Ahrendt S."/>
            <person name="Riley R."/>
            <person name="Andreopoulos W."/>
            <person name="Labutti K."/>
            <person name="Pangilinan J."/>
            <person name="Ruiz-Duenas F.J."/>
            <person name="Barrasa J.M."/>
            <person name="Sanchez-Garcia M."/>
            <person name="Camarero S."/>
            <person name="Miyauchi S."/>
            <person name="Serrano A."/>
            <person name="Linde D."/>
            <person name="Babiker R."/>
            <person name="Drula E."/>
            <person name="Ayuso-Fernandez I."/>
            <person name="Pacheco R."/>
            <person name="Padilla G."/>
            <person name="Ferreira P."/>
            <person name="Barriuso J."/>
            <person name="Kellner H."/>
            <person name="Castanera R."/>
            <person name="Alfaro M."/>
            <person name="Ramirez L."/>
            <person name="Pisabarro A.G."/>
            <person name="Kuo A."/>
            <person name="Tritt A."/>
            <person name="Lipzen A."/>
            <person name="He G."/>
            <person name="Yan M."/>
            <person name="Ng V."/>
            <person name="Cullen D."/>
            <person name="Martin F."/>
            <person name="Rosso M.-N."/>
            <person name="Henrissat B."/>
            <person name="Hibbett D."/>
            <person name="Martinez A.T."/>
            <person name="Grigoriev I.V."/>
        </authorList>
    </citation>
    <scope>NUCLEOTIDE SEQUENCE</scope>
    <source>
        <strain evidence="3">AH 40177</strain>
    </source>
</reference>
<proteinExistence type="predicted"/>
<evidence type="ECO:0000313" key="4">
    <source>
        <dbReference type="Proteomes" id="UP000772434"/>
    </source>
</evidence>
<keyword evidence="4" id="KW-1185">Reference proteome</keyword>